<feature type="transmembrane region" description="Helical" evidence="11">
    <location>
        <begin position="101"/>
        <end position="125"/>
    </location>
</feature>
<reference evidence="13 14" key="1">
    <citation type="submission" date="2020-08" db="EMBL/GenBank/DDBJ databases">
        <title>Genomic Encyclopedia of Type Strains, Phase IV (KMG-IV): sequencing the most valuable type-strain genomes for metagenomic binning, comparative biology and taxonomic classification.</title>
        <authorList>
            <person name="Goeker M."/>
        </authorList>
    </citation>
    <scope>NUCLEOTIDE SEQUENCE [LARGE SCALE GENOMIC DNA]</scope>
    <source>
        <strain evidence="13 14">DSM 29781</strain>
    </source>
</reference>
<comment type="cofactor">
    <cofactor evidence="1 11">
        <name>Zn(2+)</name>
        <dbReference type="ChEBI" id="CHEBI:29105"/>
    </cofactor>
</comment>
<dbReference type="Pfam" id="PF02163">
    <property type="entry name" value="Peptidase_M50"/>
    <property type="match status" value="1"/>
</dbReference>
<sequence>MTFLQTLLSFLAALTLLIFVHEMGHYLVARWCGVKVLRFSIGFGRPLARWTVGADRTEWTLSAIPLGGYVRMLDEREQPTEAIPPQDLPRAFTRQPLSKRALIVAAGPAANFLLAILLYALLNAIGAQEPAARMDAPTVGSAAAVAGVRAGDVVVAADGREVRSWNELRLRLIDAVIERRAAPLEIERDGMRQTVSLDAARLPEGEVERDFTGTLGLALAPGRVDISTVLPEGAAARAGLRPGDEVVAVDGVPVARAVELIEAIRARPGAELRVDVRRGEDALRIAVVPDAQPSDRPDEAGKTIGRIGAGVANRVQMVEVRYGPVEAVQRSMVHTWDMSVFSLRMLGKMLVGELSWRNLSGPVAIADYAGQSARVGWHAYLSFLALISISLGVLNLLPIPVLDGGHLVYYGLEAVRGRPLSERFLEVTQKAGLVVIAAMMVLALFNDLTRLIG</sequence>
<dbReference type="SMART" id="SM00228">
    <property type="entry name" value="PDZ"/>
    <property type="match status" value="2"/>
</dbReference>
<dbReference type="GO" id="GO:0006508">
    <property type="term" value="P:proteolysis"/>
    <property type="evidence" value="ECO:0007669"/>
    <property type="project" value="UniProtKB-KW"/>
</dbReference>
<keyword evidence="8 11" id="KW-1133">Transmembrane helix</keyword>
<dbReference type="GO" id="GO:0046872">
    <property type="term" value="F:metal ion binding"/>
    <property type="evidence" value="ECO:0007669"/>
    <property type="project" value="UniProtKB-KW"/>
</dbReference>
<dbReference type="SUPFAM" id="SSF50156">
    <property type="entry name" value="PDZ domain-like"/>
    <property type="match status" value="2"/>
</dbReference>
<dbReference type="AlphaFoldDB" id="A0A7W8HEJ4"/>
<evidence type="ECO:0000256" key="8">
    <source>
        <dbReference type="ARBA" id="ARBA00022989"/>
    </source>
</evidence>
<evidence type="ECO:0000313" key="14">
    <source>
        <dbReference type="Proteomes" id="UP000532440"/>
    </source>
</evidence>
<evidence type="ECO:0000256" key="2">
    <source>
        <dbReference type="ARBA" id="ARBA00004141"/>
    </source>
</evidence>
<organism evidence="13 14">
    <name type="scientific">Quisquiliibacterium transsilvanicum</name>
    <dbReference type="NCBI Taxonomy" id="1549638"/>
    <lineage>
        <taxon>Bacteria</taxon>
        <taxon>Pseudomonadati</taxon>
        <taxon>Pseudomonadota</taxon>
        <taxon>Betaproteobacteria</taxon>
        <taxon>Burkholderiales</taxon>
        <taxon>Burkholderiaceae</taxon>
        <taxon>Quisquiliibacterium</taxon>
    </lineage>
</organism>
<dbReference type="EC" id="3.4.24.-" evidence="11"/>
<keyword evidence="7 11" id="KW-0862">Zinc</keyword>
<dbReference type="PANTHER" id="PTHR42837">
    <property type="entry name" value="REGULATOR OF SIGMA-E PROTEASE RSEP"/>
    <property type="match status" value="1"/>
</dbReference>
<keyword evidence="14" id="KW-1185">Reference proteome</keyword>
<dbReference type="Gene3D" id="2.30.42.10">
    <property type="match status" value="2"/>
</dbReference>
<evidence type="ECO:0000256" key="1">
    <source>
        <dbReference type="ARBA" id="ARBA00001947"/>
    </source>
</evidence>
<dbReference type="CDD" id="cd06163">
    <property type="entry name" value="S2P-M50_PDZ_RseP-like"/>
    <property type="match status" value="2"/>
</dbReference>
<evidence type="ECO:0000256" key="7">
    <source>
        <dbReference type="ARBA" id="ARBA00022833"/>
    </source>
</evidence>
<keyword evidence="10 11" id="KW-0472">Membrane</keyword>
<keyword evidence="4 13" id="KW-0645">Protease</keyword>
<dbReference type="InterPro" id="IPR001478">
    <property type="entry name" value="PDZ"/>
</dbReference>
<feature type="domain" description="PDZ" evidence="12">
    <location>
        <begin position="204"/>
        <end position="262"/>
    </location>
</feature>
<dbReference type="PROSITE" id="PS50106">
    <property type="entry name" value="PDZ"/>
    <property type="match status" value="1"/>
</dbReference>
<evidence type="ECO:0000256" key="4">
    <source>
        <dbReference type="ARBA" id="ARBA00022670"/>
    </source>
</evidence>
<dbReference type="Proteomes" id="UP000532440">
    <property type="component" value="Unassembled WGS sequence"/>
</dbReference>
<keyword evidence="11" id="KW-0479">Metal-binding</keyword>
<keyword evidence="5 11" id="KW-0812">Transmembrane</keyword>
<evidence type="ECO:0000256" key="6">
    <source>
        <dbReference type="ARBA" id="ARBA00022801"/>
    </source>
</evidence>
<evidence type="ECO:0000256" key="10">
    <source>
        <dbReference type="ARBA" id="ARBA00023136"/>
    </source>
</evidence>
<comment type="similarity">
    <text evidence="3 11">Belongs to the peptidase M50B family.</text>
</comment>
<name>A0A7W8HEJ4_9BURK</name>
<evidence type="ECO:0000256" key="5">
    <source>
        <dbReference type="ARBA" id="ARBA00022692"/>
    </source>
</evidence>
<evidence type="ECO:0000259" key="12">
    <source>
        <dbReference type="PROSITE" id="PS50106"/>
    </source>
</evidence>
<keyword evidence="6 11" id="KW-0378">Hydrolase</keyword>
<dbReference type="InterPro" id="IPR008915">
    <property type="entry name" value="Peptidase_M50"/>
</dbReference>
<evidence type="ECO:0000256" key="11">
    <source>
        <dbReference type="RuleBase" id="RU362031"/>
    </source>
</evidence>
<keyword evidence="9 11" id="KW-0482">Metalloprotease</keyword>
<evidence type="ECO:0000256" key="3">
    <source>
        <dbReference type="ARBA" id="ARBA00007931"/>
    </source>
</evidence>
<proteinExistence type="inferred from homology"/>
<accession>A0A7W8HEJ4</accession>
<dbReference type="InterPro" id="IPR004387">
    <property type="entry name" value="Pept_M50_Zn"/>
</dbReference>
<comment type="caution">
    <text evidence="13">The sequence shown here is derived from an EMBL/GenBank/DDBJ whole genome shotgun (WGS) entry which is preliminary data.</text>
</comment>
<dbReference type="GO" id="GO:0016020">
    <property type="term" value="C:membrane"/>
    <property type="evidence" value="ECO:0007669"/>
    <property type="project" value="UniProtKB-SubCell"/>
</dbReference>
<dbReference type="InterPro" id="IPR041489">
    <property type="entry name" value="PDZ_6"/>
</dbReference>
<gene>
    <name evidence="13" type="ORF">HNQ70_000495</name>
</gene>
<dbReference type="NCBIfam" id="TIGR00054">
    <property type="entry name" value="RIP metalloprotease RseP"/>
    <property type="match status" value="1"/>
</dbReference>
<protein>
    <recommendedName>
        <fullName evidence="11">Zinc metalloprotease</fullName>
        <ecNumber evidence="11">3.4.24.-</ecNumber>
    </recommendedName>
</protein>
<evidence type="ECO:0000256" key="9">
    <source>
        <dbReference type="ARBA" id="ARBA00023049"/>
    </source>
</evidence>
<feature type="transmembrane region" description="Helical" evidence="11">
    <location>
        <begin position="427"/>
        <end position="445"/>
    </location>
</feature>
<dbReference type="RefSeq" id="WP_183963918.1">
    <property type="nucleotide sequence ID" value="NZ_BAABEW010000004.1"/>
</dbReference>
<dbReference type="Pfam" id="PF17820">
    <property type="entry name" value="PDZ_6"/>
    <property type="match status" value="1"/>
</dbReference>
<dbReference type="PANTHER" id="PTHR42837:SF2">
    <property type="entry name" value="MEMBRANE METALLOPROTEASE ARASP2, CHLOROPLASTIC-RELATED"/>
    <property type="match status" value="1"/>
</dbReference>
<dbReference type="InterPro" id="IPR036034">
    <property type="entry name" value="PDZ_sf"/>
</dbReference>
<evidence type="ECO:0000313" key="13">
    <source>
        <dbReference type="EMBL" id="MBB5270511.1"/>
    </source>
</evidence>
<dbReference type="EMBL" id="JACHGB010000001">
    <property type="protein sequence ID" value="MBB5270511.1"/>
    <property type="molecule type" value="Genomic_DNA"/>
</dbReference>
<comment type="subcellular location">
    <subcellularLocation>
        <location evidence="2">Membrane</location>
        <topology evidence="2">Multi-pass membrane protein</topology>
    </subcellularLocation>
</comment>
<dbReference type="GO" id="GO:0004222">
    <property type="term" value="F:metalloendopeptidase activity"/>
    <property type="evidence" value="ECO:0007669"/>
    <property type="project" value="InterPro"/>
</dbReference>
<feature type="transmembrane region" description="Helical" evidence="11">
    <location>
        <begin position="380"/>
        <end position="402"/>
    </location>
</feature>